<dbReference type="AlphaFoldDB" id="A0A327QQ74"/>
<keyword evidence="2" id="KW-1185">Reference proteome</keyword>
<gene>
    <name evidence="1" type="ORF">LX64_01856</name>
</gene>
<comment type="caution">
    <text evidence="1">The sequence shown here is derived from an EMBL/GenBank/DDBJ whole genome shotgun (WGS) entry which is preliminary data.</text>
</comment>
<name>A0A327QQ74_9BACT</name>
<dbReference type="EMBL" id="QLLL01000003">
    <property type="protein sequence ID" value="RAJ06729.1"/>
    <property type="molecule type" value="Genomic_DNA"/>
</dbReference>
<protein>
    <submittedName>
        <fullName evidence="1">Uncharacterized protein</fullName>
    </submittedName>
</protein>
<proteinExistence type="predicted"/>
<accession>A0A327QQ74</accession>
<evidence type="ECO:0000313" key="1">
    <source>
        <dbReference type="EMBL" id="RAJ06729.1"/>
    </source>
</evidence>
<organism evidence="1 2">
    <name type="scientific">Chitinophaga skermanii</name>
    <dbReference type="NCBI Taxonomy" id="331697"/>
    <lineage>
        <taxon>Bacteria</taxon>
        <taxon>Pseudomonadati</taxon>
        <taxon>Bacteroidota</taxon>
        <taxon>Chitinophagia</taxon>
        <taxon>Chitinophagales</taxon>
        <taxon>Chitinophagaceae</taxon>
        <taxon>Chitinophaga</taxon>
    </lineage>
</organism>
<reference evidence="1 2" key="1">
    <citation type="submission" date="2018-06" db="EMBL/GenBank/DDBJ databases">
        <title>Genomic Encyclopedia of Archaeal and Bacterial Type Strains, Phase II (KMG-II): from individual species to whole genera.</title>
        <authorList>
            <person name="Goeker M."/>
        </authorList>
    </citation>
    <scope>NUCLEOTIDE SEQUENCE [LARGE SCALE GENOMIC DNA]</scope>
    <source>
        <strain evidence="1 2">DSM 23857</strain>
    </source>
</reference>
<sequence length="51" mass="6066">MILFLQYINVIGVDKIIMEMFEKKLHIMKYGIYQSKSTIYTVVLHQNGFII</sequence>
<dbReference type="Proteomes" id="UP000249547">
    <property type="component" value="Unassembled WGS sequence"/>
</dbReference>
<evidence type="ECO:0000313" key="2">
    <source>
        <dbReference type="Proteomes" id="UP000249547"/>
    </source>
</evidence>